<evidence type="ECO:0000259" key="1">
    <source>
        <dbReference type="Pfam" id="PF26395"/>
    </source>
</evidence>
<accession>A0ABU3BZW3</accession>
<evidence type="ECO:0000313" key="3">
    <source>
        <dbReference type="Proteomes" id="UP001251857"/>
    </source>
</evidence>
<dbReference type="Pfam" id="PF26395">
    <property type="entry name" value="E2-CBASS"/>
    <property type="match status" value="1"/>
</dbReference>
<dbReference type="EMBL" id="JAVRIB010000006">
    <property type="protein sequence ID" value="MDT0634844.1"/>
    <property type="molecule type" value="Genomic_DNA"/>
</dbReference>
<dbReference type="RefSeq" id="WP_311652663.1">
    <property type="nucleotide sequence ID" value="NZ_JAVRIB010000006.1"/>
</dbReference>
<evidence type="ECO:0000313" key="2">
    <source>
        <dbReference type="EMBL" id="MDT0634844.1"/>
    </source>
</evidence>
<feature type="domain" description="Type II CBASS E2 protein" evidence="1">
    <location>
        <begin position="10"/>
        <end position="162"/>
    </location>
</feature>
<dbReference type="InterPro" id="IPR058588">
    <property type="entry name" value="E2-CBASS"/>
</dbReference>
<sequence length="163" mass="19027">MGEVKSLREQIEAMRVRWPDFRPYCAPNNEVSWRGTVVPQQQPYELLVHYGLPRPRTLIEMIRAGYGWLPFLNEMHRLFPMVRVINPPLQPNPDAEEEAPLPHVYMYDLAPQLSPLCLFDPARGEWSHDCLIAETTLLWACEWLACYEVWQVTGRWVGGGRHD</sequence>
<keyword evidence="3" id="KW-1185">Reference proteome</keyword>
<reference evidence="2 3" key="1">
    <citation type="submission" date="2023-09" db="EMBL/GenBank/DDBJ databases">
        <authorList>
            <person name="Rey-Velasco X."/>
        </authorList>
    </citation>
    <scope>NUCLEOTIDE SEQUENCE [LARGE SCALE GENOMIC DNA]</scope>
    <source>
        <strain evidence="2 3">W335</strain>
    </source>
</reference>
<comment type="caution">
    <text evidence="2">The sequence shown here is derived from an EMBL/GenBank/DDBJ whole genome shotgun (WGS) entry which is preliminary data.</text>
</comment>
<gene>
    <name evidence="2" type="ORF">RM532_07715</name>
</gene>
<proteinExistence type="predicted"/>
<dbReference type="Proteomes" id="UP001251857">
    <property type="component" value="Unassembled WGS sequence"/>
</dbReference>
<protein>
    <recommendedName>
        <fullName evidence="1">Type II CBASS E2 protein domain-containing protein</fullName>
    </recommendedName>
</protein>
<name>A0ABU3BZW3_9GAMM</name>
<organism evidence="2 3">
    <name type="scientific">Spectribacter hydrogenoxidans</name>
    <dbReference type="NCBI Taxonomy" id="3075608"/>
    <lineage>
        <taxon>Bacteria</taxon>
        <taxon>Pseudomonadati</taxon>
        <taxon>Pseudomonadota</taxon>
        <taxon>Gammaproteobacteria</taxon>
        <taxon>Salinisphaerales</taxon>
        <taxon>Salinisphaeraceae</taxon>
        <taxon>Spectribacter</taxon>
    </lineage>
</organism>